<keyword evidence="1" id="KW-0472">Membrane</keyword>
<name>S4PS08_9NEOP</name>
<accession>S4PS08</accession>
<keyword evidence="1" id="KW-1133">Transmembrane helix</keyword>
<sequence length="82" mass="9516">MFFTLVARIVDSYSSFVYLSLIFNVMIEHKLLLLFGAQCRLRRFLIIFFINISLIDHNCSSRLLALLCPSVDDKTCLRLRSA</sequence>
<reference evidence="2" key="2">
    <citation type="submission" date="2013-05" db="EMBL/GenBank/DDBJ databases">
        <authorList>
            <person name="Carter J.-M."/>
            <person name="Baker S.C."/>
            <person name="Pink R."/>
            <person name="Carter D.R.F."/>
            <person name="Collins A."/>
            <person name="Tomlin J."/>
            <person name="Gibbs M."/>
            <person name="Breuker C.J."/>
        </authorList>
    </citation>
    <scope>NUCLEOTIDE SEQUENCE</scope>
    <source>
        <tissue evidence="2">Ovary</tissue>
    </source>
</reference>
<evidence type="ECO:0000256" key="1">
    <source>
        <dbReference type="SAM" id="Phobius"/>
    </source>
</evidence>
<keyword evidence="1" id="KW-0812">Transmembrane</keyword>
<evidence type="ECO:0000313" key="2">
    <source>
        <dbReference type="EMBL" id="JAA78287.1"/>
    </source>
</evidence>
<proteinExistence type="predicted"/>
<feature type="transmembrane region" description="Helical" evidence="1">
    <location>
        <begin position="15"/>
        <end position="35"/>
    </location>
</feature>
<reference evidence="2" key="1">
    <citation type="journal article" date="2013" name="BMC Genomics">
        <title>Unscrambling butterfly oogenesis.</title>
        <authorList>
            <person name="Carter J.M."/>
            <person name="Baker S.C."/>
            <person name="Pink R."/>
            <person name="Carter D.R."/>
            <person name="Collins A."/>
            <person name="Tomlin J."/>
            <person name="Gibbs M."/>
            <person name="Breuker C.J."/>
        </authorList>
    </citation>
    <scope>NUCLEOTIDE SEQUENCE</scope>
    <source>
        <tissue evidence="2">Ovary</tissue>
    </source>
</reference>
<protein>
    <submittedName>
        <fullName evidence="2">Uncharacterized protein</fullName>
    </submittedName>
</protein>
<organism evidence="2">
    <name type="scientific">Pararge aegeria</name>
    <name type="common">speckled wood butterfly</name>
    <dbReference type="NCBI Taxonomy" id="116150"/>
    <lineage>
        <taxon>Eukaryota</taxon>
        <taxon>Metazoa</taxon>
        <taxon>Ecdysozoa</taxon>
        <taxon>Arthropoda</taxon>
        <taxon>Hexapoda</taxon>
        <taxon>Insecta</taxon>
        <taxon>Pterygota</taxon>
        <taxon>Neoptera</taxon>
        <taxon>Endopterygota</taxon>
        <taxon>Lepidoptera</taxon>
        <taxon>Glossata</taxon>
        <taxon>Ditrysia</taxon>
        <taxon>Papilionoidea</taxon>
        <taxon>Nymphalidae</taxon>
        <taxon>Satyrinae</taxon>
        <taxon>Satyrini</taxon>
        <taxon>Parargina</taxon>
        <taxon>Pararge</taxon>
    </lineage>
</organism>
<dbReference type="AlphaFoldDB" id="S4PS08"/>
<dbReference type="EMBL" id="GAIX01014273">
    <property type="protein sequence ID" value="JAA78287.1"/>
    <property type="molecule type" value="Transcribed_RNA"/>
</dbReference>